<dbReference type="EMBL" id="MVGJ01000021">
    <property type="protein sequence ID" value="OOL83242.1"/>
    <property type="molecule type" value="Genomic_DNA"/>
</dbReference>
<dbReference type="InterPro" id="IPR013199">
    <property type="entry name" value="HTH_Mga_DNA-bd_dom"/>
</dbReference>
<reference evidence="7" key="6">
    <citation type="submission" date="2023-03" db="EMBL/GenBank/DDBJ databases">
        <authorList>
            <person name="Shen W."/>
            <person name="Cai J."/>
        </authorList>
    </citation>
    <scope>NUCLEOTIDE SEQUENCE</scope>
    <source>
        <strain evidence="7">B1010-2</strain>
    </source>
</reference>
<gene>
    <name evidence="8" type="ORF">B1P95_04985</name>
    <name evidence="9" type="ORF">DKP91_09575</name>
    <name evidence="10" type="ORF">DTPHA_600250</name>
    <name evidence="5" type="ORF">GBM73_08195</name>
    <name evidence="6" type="ORF">KYX88_02475</name>
    <name evidence="7" type="ORF">P6Z85_12690</name>
</gene>
<dbReference type="EMBL" id="JARPTX010000062">
    <property type="protein sequence ID" value="MDT2370984.1"/>
    <property type="molecule type" value="Genomic_DNA"/>
</dbReference>
<dbReference type="Gene3D" id="3.40.50.2300">
    <property type="match status" value="1"/>
</dbReference>
<evidence type="ECO:0000313" key="14">
    <source>
        <dbReference type="Proteomes" id="UP000469871"/>
    </source>
</evidence>
<evidence type="ECO:0000256" key="1">
    <source>
        <dbReference type="ARBA" id="ARBA00023015"/>
    </source>
</evidence>
<dbReference type="InterPro" id="IPR007737">
    <property type="entry name" value="Mga_HTH"/>
</dbReference>
<organism evidence="5 14">
    <name type="scientific">Enterococcus faecium</name>
    <name type="common">Streptococcus faecium</name>
    <dbReference type="NCBI Taxonomy" id="1352"/>
    <lineage>
        <taxon>Bacteria</taxon>
        <taxon>Bacillati</taxon>
        <taxon>Bacillota</taxon>
        <taxon>Bacilli</taxon>
        <taxon>Lactobacillales</taxon>
        <taxon>Enterococcaceae</taxon>
        <taxon>Enterococcus</taxon>
    </lineage>
</organism>
<dbReference type="EMBL" id="JAIFOC010000018">
    <property type="protein sequence ID" value="MBX4221716.1"/>
    <property type="molecule type" value="Genomic_DNA"/>
</dbReference>
<dbReference type="Proteomes" id="UP001260956">
    <property type="component" value="Unassembled WGS sequence"/>
</dbReference>
<dbReference type="RefSeq" id="WP_002287554.1">
    <property type="nucleotide sequence ID" value="NZ_AP026666.1"/>
</dbReference>
<dbReference type="Pfam" id="PF18333">
    <property type="entry name" value="ssDNA_DBD"/>
    <property type="match status" value="1"/>
</dbReference>
<dbReference type="PANTHER" id="PTHR30185:SF18">
    <property type="entry name" value="TRANSCRIPTIONAL REGULATOR MTLR"/>
    <property type="match status" value="1"/>
</dbReference>
<reference evidence="10 11" key="1">
    <citation type="submission" date="2016-04" db="EMBL/GenBank/DDBJ databases">
        <authorList>
            <person name="Millard A."/>
        </authorList>
    </citation>
    <scope>NUCLEOTIDE SEQUENCE [LARGE SCALE GENOMIC DNA]</scope>
    <source>
        <strain evidence="10">Isolate 22</strain>
    </source>
</reference>
<dbReference type="Proteomes" id="UP000183509">
    <property type="component" value="Unassembled WGS sequence"/>
</dbReference>
<comment type="caution">
    <text evidence="5">The sequence shown here is derived from an EMBL/GenBank/DDBJ whole genome shotgun (WGS) entry which is preliminary data.</text>
</comment>
<dbReference type="PANTHER" id="PTHR30185">
    <property type="entry name" value="CRYPTIC BETA-GLUCOSIDE BGL OPERON ANTITERMINATOR"/>
    <property type="match status" value="1"/>
</dbReference>
<evidence type="ECO:0000313" key="6">
    <source>
        <dbReference type="EMBL" id="MBX4221716.1"/>
    </source>
</evidence>
<dbReference type="OMA" id="VATNDIW"/>
<dbReference type="Pfam" id="PF08280">
    <property type="entry name" value="HTH_Mga"/>
    <property type="match status" value="1"/>
</dbReference>
<evidence type="ECO:0000313" key="7">
    <source>
        <dbReference type="EMBL" id="MDT2370984.1"/>
    </source>
</evidence>
<evidence type="ECO:0000313" key="11">
    <source>
        <dbReference type="Proteomes" id="UP000183509"/>
    </source>
</evidence>
<dbReference type="Proteomes" id="UP000191171">
    <property type="component" value="Unassembled WGS sequence"/>
</dbReference>
<dbReference type="EMBL" id="WEFP01000001">
    <property type="protein sequence ID" value="KAB7577300.1"/>
    <property type="molecule type" value="Genomic_DNA"/>
</dbReference>
<evidence type="ECO:0000256" key="2">
    <source>
        <dbReference type="ARBA" id="ARBA00023163"/>
    </source>
</evidence>
<dbReference type="Gene3D" id="1.10.10.10">
    <property type="entry name" value="Winged helix-like DNA-binding domain superfamily/Winged helix DNA-binding domain"/>
    <property type="match status" value="2"/>
</dbReference>
<evidence type="ECO:0000313" key="10">
    <source>
        <dbReference type="EMBL" id="SAY68566.1"/>
    </source>
</evidence>
<reference evidence="9 13" key="3">
    <citation type="submission" date="2018-05" db="EMBL/GenBank/DDBJ databases">
        <title>Vancomycin-resistant Enterococcus faecium strain from Chelyabinsk, Russia.</title>
        <authorList>
            <person name="Gostev V."/>
            <person name="Goncharov A."/>
            <person name="Kolodzhieva V."/>
            <person name="Suvorov A."/>
            <person name="Sidorenko S."/>
            <person name="Zueva L."/>
        </authorList>
    </citation>
    <scope>NUCLEOTIDE SEQUENCE [LARGE SCALE GENOMIC DNA]</scope>
    <source>
        <strain evidence="9 13">20</strain>
    </source>
</reference>
<reference evidence="5 14" key="4">
    <citation type="submission" date="2019-10" db="EMBL/GenBank/DDBJ databases">
        <title>Evolutionary dynamics of vancomycin-resistant Enterococcus faecium during gastrointestinal tract colonization and bloodstream infection in immunocompromised pediatric patients.</title>
        <authorList>
            <person name="Chilambi G.S."/>
            <person name="Nordstrom H.R."/>
            <person name="Evans D.R."/>
            <person name="Ferrolino J."/>
            <person name="Hayden R.T."/>
            <person name="Maron G.M."/>
            <person name="Vo A.N."/>
            <person name="Gilmore M.S."/>
            <person name="Wolf J."/>
            <person name="Rosch J.W."/>
            <person name="Van Tyne D."/>
        </authorList>
    </citation>
    <scope>NUCLEOTIDE SEQUENCE [LARGE SCALE GENOMIC DNA]</scope>
    <source>
        <strain evidence="5 14">VRECG27</strain>
    </source>
</reference>
<evidence type="ECO:0000313" key="5">
    <source>
        <dbReference type="EMBL" id="KAB7577300.1"/>
    </source>
</evidence>
<dbReference type="Pfam" id="PF05043">
    <property type="entry name" value="Mga"/>
    <property type="match status" value="1"/>
</dbReference>
<dbReference type="Gene3D" id="1.10.1790.40">
    <property type="match status" value="1"/>
</dbReference>
<protein>
    <submittedName>
        <fullName evidence="5">HTH domain-containing protein</fullName>
    </submittedName>
    <submittedName>
        <fullName evidence="6">Helix-turn-helix domain-containing protein</fullName>
    </submittedName>
</protein>
<dbReference type="EMBL" id="FKLM01000003">
    <property type="protein sequence ID" value="SAY68566.1"/>
    <property type="molecule type" value="Genomic_DNA"/>
</dbReference>
<evidence type="ECO:0000313" key="13">
    <source>
        <dbReference type="Proteomes" id="UP000249070"/>
    </source>
</evidence>
<dbReference type="Gene3D" id="1.10.1790.30">
    <property type="match status" value="1"/>
</dbReference>
<evidence type="ECO:0000259" key="4">
    <source>
        <dbReference type="Pfam" id="PF08280"/>
    </source>
</evidence>
<evidence type="ECO:0000313" key="8">
    <source>
        <dbReference type="EMBL" id="OOL83242.1"/>
    </source>
</evidence>
<evidence type="ECO:0000313" key="9">
    <source>
        <dbReference type="EMBL" id="PZM55421.1"/>
    </source>
</evidence>
<feature type="domain" description="M protein trans-acting positive regulator (MGA) HTH" evidence="4">
    <location>
        <begin position="11"/>
        <end position="66"/>
    </location>
</feature>
<evidence type="ECO:0000259" key="3">
    <source>
        <dbReference type="Pfam" id="PF05043"/>
    </source>
</evidence>
<feature type="domain" description="Mga helix-turn-helix" evidence="3">
    <location>
        <begin position="77"/>
        <end position="163"/>
    </location>
</feature>
<keyword evidence="1" id="KW-0805">Transcription regulation</keyword>
<dbReference type="EMBL" id="QHGU01000044">
    <property type="protein sequence ID" value="PZM55421.1"/>
    <property type="molecule type" value="Genomic_DNA"/>
</dbReference>
<accession>A0A132Z7Y4</accession>
<dbReference type="Proteomes" id="UP001139644">
    <property type="component" value="Unassembled WGS sequence"/>
</dbReference>
<name>A0A132Z7Y4_ENTFC</name>
<proteinExistence type="predicted"/>
<keyword evidence="2" id="KW-0804">Transcription</keyword>
<dbReference type="Proteomes" id="UP000469871">
    <property type="component" value="Unassembled WGS sequence"/>
</dbReference>
<reference evidence="8 12" key="2">
    <citation type="submission" date="2017-02" db="EMBL/GenBank/DDBJ databases">
        <title>Clonality and virulence of isolates of VRE in Hematopoietic Stem Cell Transplanted (HSCT) patients.</title>
        <authorList>
            <person name="Marchi A.P."/>
            <person name="Martins R.C."/>
            <person name="Marie S.K."/>
            <person name="Levin A.S."/>
            <person name="Costa S.F."/>
        </authorList>
    </citation>
    <scope>NUCLEOTIDE SEQUENCE [LARGE SCALE GENOMIC DNA]</scope>
    <source>
        <strain evidence="8 12">LIM1759</strain>
    </source>
</reference>
<dbReference type="AlphaFoldDB" id="A0A132Z7Y4"/>
<sequence length="479" mass="56146">MYSLMKKIITEKDIRRHVSLVEQLLNHTKITVNELAEIIGTTERTIFSDLQSIRSQLPEGWDIISDQAGISLQNQQNLLTNDLWEIFFKQSVSVELLKNLLFTKKVAVPDFLADHGLSYGTLKRHVTKINQRLASYDLQIDLTKYTACILGKERAIRTFYHRLLIPFTHNNYFFEDYSIHESHYFQFLRNLSQTELAVETEEIFGTCWFFINTIRIKANCRLDSSIHTNSTLSSLYDSALKKLYLTEGIYLKDTELSFASFCFLESWNYNNNYGQETARCLHHSPFLEVLETFVEELASELSLDQLKKTSLTDNLALLILKYHESPILIEALDRQYHRFLETYDQQYAHLYQQKENLLNDLKKEIEINEPNYFLQLLSLLIQQTIFSIKPNLFNVYFIFQGEPSWKAFLQQELKDYLGKRVCFLPIELTDLSTISFEKTDILISNFPLDSLDIPIVYISSIPTKNELNRLTELTFKTFL</sequence>
<dbReference type="InterPro" id="IPR050661">
    <property type="entry name" value="BglG_antiterminators"/>
</dbReference>
<dbReference type="InterPro" id="IPR036388">
    <property type="entry name" value="WH-like_DNA-bd_sf"/>
</dbReference>
<reference evidence="6" key="5">
    <citation type="journal article" date="2022" name="J. Anim. Sci.">
        <title>Whole genome sequence analyses-based assessment of virulence potential and antimicrobial susceptibilities and resistance of Enterococcus faecium strains isolated from commercial swine and cattle probiotic products.</title>
        <authorList>
            <person name="Shridhar P.B."/>
            <person name="Amachawadi R.G."/>
            <person name="Tokach M."/>
            <person name="Patel I."/>
            <person name="Gangiredla J."/>
            <person name="Mammel M."/>
            <person name="Nagaraja T.G."/>
        </authorList>
    </citation>
    <scope>NUCLEOTIDE SEQUENCE</scope>
    <source>
        <strain evidence="6">EF215</strain>
    </source>
</reference>
<evidence type="ECO:0000313" key="12">
    <source>
        <dbReference type="Proteomes" id="UP000191171"/>
    </source>
</evidence>
<dbReference type="Proteomes" id="UP000249070">
    <property type="component" value="Unassembled WGS sequence"/>
</dbReference>